<dbReference type="InterPro" id="IPR016208">
    <property type="entry name" value="Ald_Oxase/xanthine_DH-like"/>
</dbReference>
<dbReference type="EMBL" id="CP093547">
    <property type="protein sequence ID" value="UNP31925.1"/>
    <property type="molecule type" value="Genomic_DNA"/>
</dbReference>
<dbReference type="Proteomes" id="UP000829194">
    <property type="component" value="Chromosome"/>
</dbReference>
<dbReference type="InterPro" id="IPR008274">
    <property type="entry name" value="AldOxase/xan_DH_MoCoBD1"/>
</dbReference>
<organism evidence="2 3">
    <name type="scientific">Lysobacter gummosus</name>
    <dbReference type="NCBI Taxonomy" id="262324"/>
    <lineage>
        <taxon>Bacteria</taxon>
        <taxon>Pseudomonadati</taxon>
        <taxon>Pseudomonadota</taxon>
        <taxon>Gammaproteobacteria</taxon>
        <taxon>Lysobacterales</taxon>
        <taxon>Lysobacteraceae</taxon>
        <taxon>Lysobacter</taxon>
    </lineage>
</organism>
<proteinExistence type="predicted"/>
<dbReference type="InterPro" id="IPR000674">
    <property type="entry name" value="Ald_Oxase/Xan_DH_a/b"/>
</dbReference>
<dbReference type="InterPro" id="IPR037165">
    <property type="entry name" value="AldOxase/xan_DH_Mopterin-bd_sf"/>
</dbReference>
<dbReference type="SMART" id="SM01008">
    <property type="entry name" value="Ald_Xan_dh_C"/>
    <property type="match status" value="1"/>
</dbReference>
<accession>A0ABY3XJX7</accession>
<protein>
    <submittedName>
        <fullName evidence="2">Xanthine dehydrogenase family protein molybdopterin-binding subunit</fullName>
    </submittedName>
</protein>
<dbReference type="InterPro" id="IPR036856">
    <property type="entry name" value="Ald_Oxase/Xan_DH_a/b_sf"/>
</dbReference>
<evidence type="ECO:0000259" key="1">
    <source>
        <dbReference type="SMART" id="SM01008"/>
    </source>
</evidence>
<dbReference type="InterPro" id="IPR046867">
    <property type="entry name" value="AldOxase/xan_DH_MoCoBD2"/>
</dbReference>
<dbReference type="PANTHER" id="PTHR11908">
    <property type="entry name" value="XANTHINE DEHYDROGENASE"/>
    <property type="match status" value="1"/>
</dbReference>
<dbReference type="Gene3D" id="3.90.1170.50">
    <property type="entry name" value="Aldehyde oxidase/xanthine dehydrogenase, a/b hammerhead"/>
    <property type="match status" value="1"/>
</dbReference>
<gene>
    <name evidence="2" type="ORF">MOV92_12000</name>
</gene>
<dbReference type="InterPro" id="IPR049648">
    <property type="entry name" value="PaoC-like"/>
</dbReference>
<dbReference type="NCBIfam" id="NF041671">
    <property type="entry name" value="peri_hyde_PaoC"/>
    <property type="match status" value="1"/>
</dbReference>
<dbReference type="Pfam" id="PF01315">
    <property type="entry name" value="Ald_Xan_dh_C"/>
    <property type="match status" value="1"/>
</dbReference>
<reference evidence="2 3" key="1">
    <citation type="submission" date="2022-03" db="EMBL/GenBank/DDBJ databases">
        <title>Complete genome sequence of Lysobacter capsici VKM B-2533 and Lysobacter gummosus 10.1.1, promising sources of lytic agents.</title>
        <authorList>
            <person name="Tarlachkov S.V."/>
            <person name="Kudryakova I.V."/>
            <person name="Afoshin A.S."/>
            <person name="Leontyevskaya E.A."/>
            <person name="Leontyevskaya N.V."/>
        </authorList>
    </citation>
    <scope>NUCLEOTIDE SEQUENCE [LARGE SCALE GENOMIC DNA]</scope>
    <source>
        <strain evidence="2 3">10.1.1</strain>
    </source>
</reference>
<feature type="domain" description="Aldehyde oxidase/xanthine dehydrogenase a/b hammerhead" evidence="1">
    <location>
        <begin position="32"/>
        <end position="138"/>
    </location>
</feature>
<evidence type="ECO:0000313" key="2">
    <source>
        <dbReference type="EMBL" id="UNP31925.1"/>
    </source>
</evidence>
<dbReference type="Gene3D" id="3.30.365.10">
    <property type="entry name" value="Aldehyde oxidase/xanthine dehydrogenase, molybdopterin binding domain"/>
    <property type="match status" value="4"/>
</dbReference>
<dbReference type="SUPFAM" id="SSF56003">
    <property type="entry name" value="Molybdenum cofactor-binding domain"/>
    <property type="match status" value="1"/>
</dbReference>
<name>A0ABY3XJX7_9GAMM</name>
<dbReference type="RefSeq" id="WP_057943009.1">
    <property type="nucleotide sequence ID" value="NZ_CP011131.1"/>
</dbReference>
<dbReference type="SUPFAM" id="SSF54665">
    <property type="entry name" value="CO dehydrogenase molybdoprotein N-domain-like"/>
    <property type="match status" value="1"/>
</dbReference>
<dbReference type="Pfam" id="PF02738">
    <property type="entry name" value="MoCoBD_1"/>
    <property type="match status" value="1"/>
</dbReference>
<sequence>MKFDTPATKNPIDQLKVVGKPLDRIDGPLKTTGTAPYAYEQHEAVPNAAYGHVIGAGIAKGNIMSMDLDAARKAPGVLAIVTAANAGKLTKGDFNTARLLGGPAIQHYHQAVALVVAETFEQARAAAGLVRIRYDRTGGAFDLTAAKKSAVISEREQPDIAVGDFAGAFAAAPVQLDATYTTPDQSHAMMEPHASIAAWDGDKLTLWTSNQMIAWGRGDVAKTLGIPKQNVRLVSPFIGGGFGGKLFVRADAVLAALGARAAGRPVKVALPRPLIANNTTHRPATIQRIRIGAAKDGTITAIGHESWSGDLPGGGLENAIQQSRLLYAGANRMMQARLATLDLPEANAMRAPGEAPGLMALEIAMDEMAEKLGMDPVEFRIRNDTQVDPEKPERPFSQRQLVQCLRTGVERFGWSKRNAKHGSVRDGRWLLGMGMAAGFRNNLVMKSGARVRLGGDGKVTVETDMTDIGTGSYTIIGQTAAEMMGVPLDKVVVRLGDSDFPVAAGSGGQWGANSSTAGVYAACMKLRQVVAAKLGFDPEKAAFADGKVSADGRSVSLAKAAESGEVVVEDSIEFGDLAKKFQQSTFAAHFVEVGVDIATGESRIRRMLAVCAAGRILNPKQARSQVIGAMTMGIGGALSEELAVDKRLGFFVNHDLAGYEVAVHADVPHQEVIFLDEADDKSSPMKAKGVGELGLCGVSAAIANAIHNATGIRVREYPITLDKLLPHLPAMG</sequence>
<dbReference type="Pfam" id="PF20256">
    <property type="entry name" value="MoCoBD_2"/>
    <property type="match status" value="1"/>
</dbReference>
<keyword evidence="3" id="KW-1185">Reference proteome</keyword>
<evidence type="ECO:0000313" key="3">
    <source>
        <dbReference type="Proteomes" id="UP000829194"/>
    </source>
</evidence>
<dbReference type="PANTHER" id="PTHR11908:SF123">
    <property type="entry name" value="ALDEHYDE OXIDOREDUCTASE MOLYBDENUM-BINDING SUBUNIT PAOC"/>
    <property type="match status" value="1"/>
</dbReference>